<feature type="transmembrane region" description="Helical" evidence="1">
    <location>
        <begin position="166"/>
        <end position="186"/>
    </location>
</feature>
<dbReference type="PANTHER" id="PTHR32502">
    <property type="entry name" value="N-ACETYLGALACTOSAMINE PERMEASE II COMPONENT-RELATED"/>
    <property type="match status" value="1"/>
</dbReference>
<gene>
    <name evidence="2" type="ORF">DHM44_07980</name>
</gene>
<dbReference type="PROSITE" id="PS51108">
    <property type="entry name" value="PTS_EIID"/>
    <property type="match status" value="1"/>
</dbReference>
<feature type="transmembrane region" description="Helical" evidence="1">
    <location>
        <begin position="193"/>
        <end position="210"/>
    </location>
</feature>
<dbReference type="EMBL" id="DPPF01000164">
    <property type="protein sequence ID" value="HCW93606.1"/>
    <property type="molecule type" value="Genomic_DNA"/>
</dbReference>
<dbReference type="Proteomes" id="UP000262325">
    <property type="component" value="Unassembled WGS sequence"/>
</dbReference>
<keyword evidence="1" id="KW-0812">Transmembrane</keyword>
<keyword evidence="1" id="KW-0472">Membrane</keyword>
<feature type="transmembrane region" description="Helical" evidence="1">
    <location>
        <begin position="216"/>
        <end position="233"/>
    </location>
</feature>
<proteinExistence type="predicted"/>
<name>A0A3D5QCN8_FLESI</name>
<keyword evidence="1" id="KW-1133">Transmembrane helix</keyword>
<reference evidence="2 3" key="1">
    <citation type="journal article" date="2018" name="Nat. Biotechnol.">
        <title>A standardized bacterial taxonomy based on genome phylogeny substantially revises the tree of life.</title>
        <authorList>
            <person name="Parks D.H."/>
            <person name="Chuvochina M."/>
            <person name="Waite D.W."/>
            <person name="Rinke C."/>
            <person name="Skarshewski A."/>
            <person name="Chaumeil P.A."/>
            <person name="Hugenholtz P."/>
        </authorList>
    </citation>
    <scope>NUCLEOTIDE SEQUENCE [LARGE SCALE GENOMIC DNA]</scope>
    <source>
        <strain evidence="2">UBA8672</strain>
    </source>
</reference>
<dbReference type="InterPro" id="IPR050303">
    <property type="entry name" value="GatZ_KbaZ_carbometab"/>
</dbReference>
<accession>A0A3D5QCN8</accession>
<dbReference type="InterPro" id="IPR004704">
    <property type="entry name" value="PTS_IID_man"/>
</dbReference>
<dbReference type="PANTHER" id="PTHR32502:SF23">
    <property type="entry name" value="TRANSPORT PROTEIN, PTS SYSTEM"/>
    <property type="match status" value="1"/>
</dbReference>
<comment type="caution">
    <text evidence="2">The sequence shown here is derived from an EMBL/GenBank/DDBJ whole genome shotgun (WGS) entry which is preliminary data.</text>
</comment>
<evidence type="ECO:0000313" key="2">
    <source>
        <dbReference type="EMBL" id="HCW93606.1"/>
    </source>
</evidence>
<protein>
    <submittedName>
        <fullName evidence="2">PTS mannose transporter subunit IID</fullName>
    </submittedName>
</protein>
<sequence length="236" mass="27283">MVGHLNKGKSFLKSFIFTGNWNYENMQGSGFRYLLEEIDHANDLGMDHNQLSRQTEYFNTHPFLVTFVLGVWFKEFIREGQPDYFKKVYSSALAALGDSFFWHSLRPISFIIAALFGLVHPVLGVVMYLLVFNFFHFIFLYIGFDMGYVLGKEVISWFNRIKFNKWSAYSDFITSFLLGVLLSLGLKEYGMETVTYYFFATCFLLVGFFIAKKLDVLFSLIIAIIACLVMLYVKGG</sequence>
<dbReference type="AlphaFoldDB" id="A0A3D5QCN8"/>
<feature type="transmembrane region" description="Helical" evidence="1">
    <location>
        <begin position="110"/>
        <end position="142"/>
    </location>
</feature>
<evidence type="ECO:0000256" key="1">
    <source>
        <dbReference type="SAM" id="Phobius"/>
    </source>
</evidence>
<dbReference type="Pfam" id="PF03613">
    <property type="entry name" value="EIID-AGA"/>
    <property type="match status" value="1"/>
</dbReference>
<dbReference type="GO" id="GO:0009401">
    <property type="term" value="P:phosphoenolpyruvate-dependent sugar phosphotransferase system"/>
    <property type="evidence" value="ECO:0007669"/>
    <property type="project" value="InterPro"/>
</dbReference>
<organism evidence="2 3">
    <name type="scientific">Flexistipes sinusarabici</name>
    <dbReference type="NCBI Taxonomy" id="2352"/>
    <lineage>
        <taxon>Bacteria</taxon>
        <taxon>Pseudomonadati</taxon>
        <taxon>Deferribacterota</taxon>
        <taxon>Deferribacteres</taxon>
        <taxon>Deferribacterales</taxon>
        <taxon>Flexistipitaceae</taxon>
        <taxon>Flexistipes</taxon>
    </lineage>
</organism>
<evidence type="ECO:0000313" key="3">
    <source>
        <dbReference type="Proteomes" id="UP000262325"/>
    </source>
</evidence>
<dbReference type="GO" id="GO:0005886">
    <property type="term" value="C:plasma membrane"/>
    <property type="evidence" value="ECO:0007669"/>
    <property type="project" value="TreeGrafter"/>
</dbReference>